<protein>
    <submittedName>
        <fullName evidence="1">Inactive leucine-rich repeat receptor-like serine/threonine-protein kinase</fullName>
    </submittedName>
</protein>
<proteinExistence type="predicted"/>
<reference evidence="1" key="2">
    <citation type="submission" date="2023-06" db="EMBL/GenBank/DDBJ databases">
        <authorList>
            <person name="Ma L."/>
            <person name="Liu K.-W."/>
            <person name="Li Z."/>
            <person name="Hsiao Y.-Y."/>
            <person name="Qi Y."/>
            <person name="Fu T."/>
            <person name="Tang G."/>
            <person name="Zhang D."/>
            <person name="Sun W.-H."/>
            <person name="Liu D.-K."/>
            <person name="Li Y."/>
            <person name="Chen G.-Z."/>
            <person name="Liu X.-D."/>
            <person name="Liao X.-Y."/>
            <person name="Jiang Y.-T."/>
            <person name="Yu X."/>
            <person name="Hao Y."/>
            <person name="Huang J."/>
            <person name="Zhao X.-W."/>
            <person name="Ke S."/>
            <person name="Chen Y.-Y."/>
            <person name="Wu W.-L."/>
            <person name="Hsu J.-L."/>
            <person name="Lin Y.-F."/>
            <person name="Huang M.-D."/>
            <person name="Li C.-Y."/>
            <person name="Huang L."/>
            <person name="Wang Z.-W."/>
            <person name="Zhao X."/>
            <person name="Zhong W.-Y."/>
            <person name="Peng D.-H."/>
            <person name="Ahmad S."/>
            <person name="Lan S."/>
            <person name="Zhang J.-S."/>
            <person name="Tsai W.-C."/>
            <person name="Van De Peer Y."/>
            <person name="Liu Z.-J."/>
        </authorList>
    </citation>
    <scope>NUCLEOTIDE SEQUENCE</scope>
    <source>
        <strain evidence="1">CP</strain>
        <tissue evidence="1">Leaves</tissue>
    </source>
</reference>
<keyword evidence="1" id="KW-0808">Transferase</keyword>
<reference evidence="1" key="1">
    <citation type="journal article" date="2023" name="Nat. Commun.">
        <title>Diploid and tetraploid genomes of Acorus and the evolution of monocots.</title>
        <authorList>
            <person name="Ma L."/>
            <person name="Liu K.W."/>
            <person name="Li Z."/>
            <person name="Hsiao Y.Y."/>
            <person name="Qi Y."/>
            <person name="Fu T."/>
            <person name="Tang G.D."/>
            <person name="Zhang D."/>
            <person name="Sun W.H."/>
            <person name="Liu D.K."/>
            <person name="Li Y."/>
            <person name="Chen G.Z."/>
            <person name="Liu X.D."/>
            <person name="Liao X.Y."/>
            <person name="Jiang Y.T."/>
            <person name="Yu X."/>
            <person name="Hao Y."/>
            <person name="Huang J."/>
            <person name="Zhao X.W."/>
            <person name="Ke S."/>
            <person name="Chen Y.Y."/>
            <person name="Wu W.L."/>
            <person name="Hsu J.L."/>
            <person name="Lin Y.F."/>
            <person name="Huang M.D."/>
            <person name="Li C.Y."/>
            <person name="Huang L."/>
            <person name="Wang Z.W."/>
            <person name="Zhao X."/>
            <person name="Zhong W.Y."/>
            <person name="Peng D.H."/>
            <person name="Ahmad S."/>
            <person name="Lan S."/>
            <person name="Zhang J.S."/>
            <person name="Tsai W.C."/>
            <person name="Van de Peer Y."/>
            <person name="Liu Z.J."/>
        </authorList>
    </citation>
    <scope>NUCLEOTIDE SEQUENCE</scope>
    <source>
        <strain evidence="1">CP</strain>
    </source>
</reference>
<evidence type="ECO:0000313" key="2">
    <source>
        <dbReference type="Proteomes" id="UP001180020"/>
    </source>
</evidence>
<keyword evidence="1" id="KW-0418">Kinase</keyword>
<evidence type="ECO:0000313" key="1">
    <source>
        <dbReference type="EMBL" id="KAK1298846.1"/>
    </source>
</evidence>
<gene>
    <name evidence="1" type="ORF">QJS10_CPB14g00600</name>
</gene>
<name>A0AAV9DD54_ACOCL</name>
<keyword evidence="2" id="KW-1185">Reference proteome</keyword>
<sequence>MTMNTRNTCTKNTPLRNPWKASTKLVLELLNLTGTIRPHQINGLDQLPVLSLKDNSIFADLLVRAFFQAEEEWLLVCDYFPSGSLFSLIHVALVYDFEKQSLRPPDKGDTGFFHSRQPARIDPESITRTPTS</sequence>
<dbReference type="GO" id="GO:0016301">
    <property type="term" value="F:kinase activity"/>
    <property type="evidence" value="ECO:0007669"/>
    <property type="project" value="UniProtKB-KW"/>
</dbReference>
<dbReference type="AlphaFoldDB" id="A0AAV9DD54"/>
<accession>A0AAV9DD54</accession>
<dbReference type="EMBL" id="JAUJYO010000014">
    <property type="protein sequence ID" value="KAK1298846.1"/>
    <property type="molecule type" value="Genomic_DNA"/>
</dbReference>
<comment type="caution">
    <text evidence="1">The sequence shown here is derived from an EMBL/GenBank/DDBJ whole genome shotgun (WGS) entry which is preliminary data.</text>
</comment>
<dbReference type="Proteomes" id="UP001180020">
    <property type="component" value="Unassembled WGS sequence"/>
</dbReference>
<keyword evidence="1" id="KW-0675">Receptor</keyword>
<organism evidence="1 2">
    <name type="scientific">Acorus calamus</name>
    <name type="common">Sweet flag</name>
    <dbReference type="NCBI Taxonomy" id="4465"/>
    <lineage>
        <taxon>Eukaryota</taxon>
        <taxon>Viridiplantae</taxon>
        <taxon>Streptophyta</taxon>
        <taxon>Embryophyta</taxon>
        <taxon>Tracheophyta</taxon>
        <taxon>Spermatophyta</taxon>
        <taxon>Magnoliopsida</taxon>
        <taxon>Liliopsida</taxon>
        <taxon>Acoraceae</taxon>
        <taxon>Acorus</taxon>
    </lineage>
</organism>